<evidence type="ECO:0000313" key="2">
    <source>
        <dbReference type="Proteomes" id="UP001465668"/>
    </source>
</evidence>
<keyword evidence="2" id="KW-1185">Reference proteome</keyword>
<gene>
    <name evidence="1" type="ORF">SCAR479_01014</name>
</gene>
<name>A0ABR2Y7G4_9PEZI</name>
<sequence length="231" mass="26005">MSFFVLAVEVSYGTLIAALYFLRLTQIWCNALSDRQKMGTLDGLRDLRLGLNDVAQASFDDEDGGLGALRHLHSRNQILEPDKLAKLTCISVLYFSHWQRKAKPSVQLDLAVRMAGVRKLELVLDGFEMRYPGFLRDDRNSLVTASHNPETTRTVADAILNMGLDGDAINQVLPMPSLICPSEYNHLSISLCFWLQQLTRLRVEGVLDGSLFWPRFGDSYFVFGMAKVGIY</sequence>
<comment type="caution">
    <text evidence="1">The sequence shown here is derived from an EMBL/GenBank/DDBJ whole genome shotgun (WGS) entry which is preliminary data.</text>
</comment>
<dbReference type="Proteomes" id="UP001465668">
    <property type="component" value="Unassembled WGS sequence"/>
</dbReference>
<organism evidence="1 2">
    <name type="scientific">Seiridium cardinale</name>
    <dbReference type="NCBI Taxonomy" id="138064"/>
    <lineage>
        <taxon>Eukaryota</taxon>
        <taxon>Fungi</taxon>
        <taxon>Dikarya</taxon>
        <taxon>Ascomycota</taxon>
        <taxon>Pezizomycotina</taxon>
        <taxon>Sordariomycetes</taxon>
        <taxon>Xylariomycetidae</taxon>
        <taxon>Amphisphaeriales</taxon>
        <taxon>Sporocadaceae</taxon>
        <taxon>Seiridium</taxon>
    </lineage>
</organism>
<protein>
    <submittedName>
        <fullName evidence="1">Uncharacterized protein</fullName>
    </submittedName>
</protein>
<proteinExistence type="predicted"/>
<accession>A0ABR2Y7G4</accession>
<dbReference type="EMBL" id="JARVKM010000002">
    <property type="protein sequence ID" value="KAK9782671.1"/>
    <property type="molecule type" value="Genomic_DNA"/>
</dbReference>
<evidence type="ECO:0000313" key="1">
    <source>
        <dbReference type="EMBL" id="KAK9782671.1"/>
    </source>
</evidence>
<reference evidence="1 2" key="1">
    <citation type="submission" date="2024-02" db="EMBL/GenBank/DDBJ databases">
        <title>First draft genome assembly of two strains of Seiridium cardinale.</title>
        <authorList>
            <person name="Emiliani G."/>
            <person name="Scali E."/>
        </authorList>
    </citation>
    <scope>NUCLEOTIDE SEQUENCE [LARGE SCALE GENOMIC DNA]</scope>
    <source>
        <strain evidence="1 2">BM-138-000479</strain>
    </source>
</reference>